<gene>
    <name evidence="1" type="ORF">HMPREF9134_01208</name>
</gene>
<organism evidence="1 2">
    <name type="scientific">Porphyromonas catoniae F0037</name>
    <dbReference type="NCBI Taxonomy" id="1127696"/>
    <lineage>
        <taxon>Bacteria</taxon>
        <taxon>Pseudomonadati</taxon>
        <taxon>Bacteroidota</taxon>
        <taxon>Bacteroidia</taxon>
        <taxon>Bacteroidales</taxon>
        <taxon>Porphyromonadaceae</taxon>
        <taxon>Porphyromonas</taxon>
    </lineage>
</organism>
<dbReference type="STRING" id="1127696.HMPREF9134_01208"/>
<dbReference type="HOGENOM" id="CLU_3237492_0_0_10"/>
<dbReference type="EMBL" id="AMEQ01000035">
    <property type="protein sequence ID" value="EKY00861.1"/>
    <property type="molecule type" value="Genomic_DNA"/>
</dbReference>
<protein>
    <submittedName>
        <fullName evidence="1">Uncharacterized protein</fullName>
    </submittedName>
</protein>
<name>L1NC22_9PORP</name>
<evidence type="ECO:0000313" key="1">
    <source>
        <dbReference type="EMBL" id="EKY00861.1"/>
    </source>
</evidence>
<reference evidence="1 2" key="1">
    <citation type="submission" date="2012-05" db="EMBL/GenBank/DDBJ databases">
        <authorList>
            <person name="Weinstock G."/>
            <person name="Sodergren E."/>
            <person name="Lobos E.A."/>
            <person name="Fulton L."/>
            <person name="Fulton R."/>
            <person name="Courtney L."/>
            <person name="Fronick C."/>
            <person name="O'Laughlin M."/>
            <person name="Godfrey J."/>
            <person name="Wilson R.M."/>
            <person name="Miner T."/>
            <person name="Farmer C."/>
            <person name="Delehaunty K."/>
            <person name="Cordes M."/>
            <person name="Minx P."/>
            <person name="Tomlinson C."/>
            <person name="Chen J."/>
            <person name="Wollam A."/>
            <person name="Pepin K.H."/>
            <person name="Bhonagiri V."/>
            <person name="Zhang X."/>
            <person name="Suruliraj S."/>
            <person name="Warren W."/>
            <person name="Mitreva M."/>
            <person name="Mardis E.R."/>
            <person name="Wilson R.K."/>
        </authorList>
    </citation>
    <scope>NUCLEOTIDE SEQUENCE [LARGE SCALE GENOMIC DNA]</scope>
    <source>
        <strain evidence="1 2">F0037</strain>
    </source>
</reference>
<sequence length="43" mass="4697">MHGFLLDPTRGFAGECTRGSPRSLTRRLGGKVMSYAKARATWG</sequence>
<accession>L1NC22</accession>
<dbReference type="Proteomes" id="UP000010408">
    <property type="component" value="Unassembled WGS sequence"/>
</dbReference>
<comment type="caution">
    <text evidence="1">The sequence shown here is derived from an EMBL/GenBank/DDBJ whole genome shotgun (WGS) entry which is preliminary data.</text>
</comment>
<proteinExistence type="predicted"/>
<evidence type="ECO:0000313" key="2">
    <source>
        <dbReference type="Proteomes" id="UP000010408"/>
    </source>
</evidence>
<dbReference type="AlphaFoldDB" id="L1NC22"/>